<proteinExistence type="predicted"/>
<organism evidence="1 2">
    <name type="scientific">Purpureocillium lilacinum</name>
    <name type="common">Paecilomyces lilacinus</name>
    <dbReference type="NCBI Taxonomy" id="33203"/>
    <lineage>
        <taxon>Eukaryota</taxon>
        <taxon>Fungi</taxon>
        <taxon>Dikarya</taxon>
        <taxon>Ascomycota</taxon>
        <taxon>Pezizomycotina</taxon>
        <taxon>Sordariomycetes</taxon>
        <taxon>Hypocreomycetidae</taxon>
        <taxon>Hypocreales</taxon>
        <taxon>Ophiocordycipitaceae</taxon>
        <taxon>Purpureocillium</taxon>
    </lineage>
</organism>
<dbReference type="EMBL" id="JBGNUJ010000008">
    <property type="protein sequence ID" value="KAL3955963.1"/>
    <property type="molecule type" value="Genomic_DNA"/>
</dbReference>
<comment type="caution">
    <text evidence="1">The sequence shown here is derived from an EMBL/GenBank/DDBJ whole genome shotgun (WGS) entry which is preliminary data.</text>
</comment>
<name>A0ACC4DIQ1_PURLI</name>
<evidence type="ECO:0000313" key="2">
    <source>
        <dbReference type="Proteomes" id="UP001638806"/>
    </source>
</evidence>
<protein>
    <submittedName>
        <fullName evidence="1">Uncharacterized protein</fullName>
    </submittedName>
</protein>
<accession>A0ACC4DIQ1</accession>
<sequence>MRVSTRPADIAESRHWRAPTTAEHVLARCSRFSGGSSDLALNSHLAGWAMTKLQWSGVGNVGGVQDPATAQRSARLFPNDGARGSGWLATWMGFLWPSSCGHGIRDGPRRGSLVAYGSSLLYSWRADDADGGARQRRQLICRGRRIGSGKRKRAISLSECCGQPWRDAHAPEVATPLGRLVRLESGSDMARAARVVSPVDLYDAGAHLGASDVTPGRHNRLFEIRRAIACGRAWRGVAMDGGMDGDPATQAPKPPRHPSSPAEFAAEAKHLAWAPCLCPEELSSADGRRVQGQQGRAGPSRSVIEGHGRHSQAANAELSSSLCVLATLPDDLVTRARRRRVARARLTARPHTRNQARPQKLGASVKEARREATSVTILERDAAQRPLVRIHRALRRPFSSWPWPFGERTGQAAMFRLAGFGGPVPLDPRHLQARKSWLAIRALRGRQPGVADLMGNGPLCGGV</sequence>
<gene>
    <name evidence="1" type="ORF">ACCO45_008809</name>
</gene>
<keyword evidence="2" id="KW-1185">Reference proteome</keyword>
<evidence type="ECO:0000313" key="1">
    <source>
        <dbReference type="EMBL" id="KAL3955963.1"/>
    </source>
</evidence>
<reference evidence="1" key="1">
    <citation type="submission" date="2024-12" db="EMBL/GenBank/DDBJ databases">
        <title>Comparative genomics and development of molecular markers within Purpureocillium lilacinum and among Purpureocillium species.</title>
        <authorList>
            <person name="Yeh Z.-Y."/>
            <person name="Ni N.-T."/>
            <person name="Lo P.-H."/>
            <person name="Mushyakhwo K."/>
            <person name="Lin C.-F."/>
            <person name="Nai Y.-S."/>
        </authorList>
    </citation>
    <scope>NUCLEOTIDE SEQUENCE</scope>
    <source>
        <strain evidence="1">NCHU-NPUST-175</strain>
    </source>
</reference>
<dbReference type="Proteomes" id="UP001638806">
    <property type="component" value="Unassembled WGS sequence"/>
</dbReference>